<organismHost>
    <name type="scientific">Enterobacteriaceae</name>
    <name type="common">enterobacteria</name>
    <dbReference type="NCBI Taxonomy" id="543"/>
</organismHost>
<name>Q38474_BPMU</name>
<reference evidence="2" key="2">
    <citation type="journal article" date="1992" name="Mol. Microbiol.">
        <title>Escherichia coli integration host factor stabilizes bacteriophage Mu repressor interactions with operator DNA in vitro.</title>
        <authorList>
            <person name="Alazard R."/>
            <person name="Betermier M."/>
            <person name="Chandler M."/>
        </authorList>
    </citation>
    <scope>NUCLEOTIDE SEQUENCE [LARGE SCALE GENOMIC DNA]</scope>
</reference>
<accession>Q38474</accession>
<dbReference type="Proteomes" id="UP000401936">
    <property type="component" value="Segment"/>
</dbReference>
<dbReference type="EMBL" id="M64097">
    <property type="protein sequence ID" value="AAA32384.1"/>
    <property type="molecule type" value="Genomic_DNA"/>
</dbReference>
<evidence type="ECO:0000256" key="1">
    <source>
        <dbReference type="SAM" id="MobiDB-lite"/>
    </source>
</evidence>
<protein>
    <submittedName>
        <fullName evidence="2">Bacteriophage Mu left end</fullName>
    </submittedName>
</protein>
<reference evidence="2" key="1">
    <citation type="book" date="1987" name="Phage Mu" publisher="Cold Spring Harbor Laboratory" city="CSH, NY">
        <title>Sequence of the left end of Mu.</title>
        <editorList>
            <person name="Symonds N."/>
            <person name="Toussaint A."/>
            <person name="van de Putte P."/>
            <person name="Howe M.M."/>
        </editorList>
        <authorList>
            <person name="Priess H."/>
            <person name="Brauer B."/>
            <person name="Schmidt C."/>
            <person name="Kamp D."/>
        </authorList>
    </citation>
    <scope>NUCLEOTIDE SEQUENCE</scope>
</reference>
<feature type="region of interest" description="Disordered" evidence="1">
    <location>
        <begin position="1"/>
        <end position="38"/>
    </location>
</feature>
<proteinExistence type="predicted"/>
<reference evidence="2" key="3">
    <citation type="journal article" date="1992" name="Mol. Microbiol.">
        <title>Stabilization of bacteriophage Mu repressor-operator complexes by the Escherichia coli integration host factor protein.</title>
        <authorList>
            <person name="Gama M.J."/>
            <person name="Toussaint A."/>
            <person name="Higgins N.P."/>
        </authorList>
    </citation>
    <scope>NUCLEOTIDE SEQUENCE [LARGE SCALE GENOMIC DNA]</scope>
</reference>
<organism evidence="2">
    <name type="scientific">Escherichia phage Mu</name>
    <name type="common">Bacteriophage Mu</name>
    <dbReference type="NCBI Taxonomy" id="2681603"/>
    <lineage>
        <taxon>Viruses</taxon>
        <taxon>Duplodnaviria</taxon>
        <taxon>Heunggongvirae</taxon>
        <taxon>Uroviricota</taxon>
        <taxon>Caudoviricetes</taxon>
        <taxon>Muvirus</taxon>
        <taxon>Muvirus mu</taxon>
    </lineage>
</organism>
<sequence>MITSPCVPSRRRRRARESGPLRRGASFIPSSNASSVRHSRTLAQDGVMVIIQTLLLVRRYSRAASVLPTPGLPHTTAILSVRLAKRILVQICFTVCVSTKRGGSGSSATA</sequence>
<evidence type="ECO:0000313" key="2">
    <source>
        <dbReference type="EMBL" id="AAA32384.1"/>
    </source>
</evidence>